<keyword evidence="10 11" id="KW-0961">Cell wall biogenesis/degradation</keyword>
<dbReference type="HAMAP" id="MF_02079">
    <property type="entry name" value="PGT_RodA"/>
    <property type="match status" value="1"/>
</dbReference>
<evidence type="ECO:0000256" key="9">
    <source>
        <dbReference type="ARBA" id="ARBA00023136"/>
    </source>
</evidence>
<feature type="transmembrane region" description="Helical" evidence="11">
    <location>
        <begin position="317"/>
        <end position="344"/>
    </location>
</feature>
<dbReference type="InterPro" id="IPR001182">
    <property type="entry name" value="FtsW/RodA"/>
</dbReference>
<gene>
    <name evidence="11" type="primary">mrdB</name>
    <name evidence="11" type="synonym">rodA</name>
    <name evidence="12" type="ORF">CCC_03327</name>
</gene>
<dbReference type="GO" id="GO:0009252">
    <property type="term" value="P:peptidoglycan biosynthetic process"/>
    <property type="evidence" value="ECO:0007669"/>
    <property type="project" value="UniProtKB-UniRule"/>
</dbReference>
<dbReference type="AlphaFoldDB" id="A0A0C2YLP7"/>
<dbReference type="GO" id="GO:0015648">
    <property type="term" value="F:lipid-linked peptidoglycan transporter activity"/>
    <property type="evidence" value="ECO:0007669"/>
    <property type="project" value="TreeGrafter"/>
</dbReference>
<evidence type="ECO:0000256" key="4">
    <source>
        <dbReference type="ARBA" id="ARBA00022679"/>
    </source>
</evidence>
<dbReference type="UniPathway" id="UPA00219"/>
<evidence type="ECO:0000313" key="13">
    <source>
        <dbReference type="Proteomes" id="UP000031971"/>
    </source>
</evidence>
<sequence length="387" mass="42965">MLRPLPRTPSRLNRTEMSFRDKIWQINWSLITVLTAIAGVGFATLYSAAQGSMEPWAFKQMIRFAIGIGLMISVAMVDLRFWMRHAYTLYAIAFILLVLVELKGTIGMGAQRWIDLGFIQLQPSEIMKIALILSLARYFHGAGQQEIGRPIFLIPPLIMVFAPAILVLKQPDLGTAMMLVMSSGALFFMAGVRMWKFVVVIAGGMGAVPVAWQFLREYQRKRVLIFLNPEDDPLGAGYHITQSKIALGSGGLFGKGYMMGTQSRLNFLPEKQTDFIFTMFAEEWGMMGGLVLLGLYALLLAYGYAIAIRCRSQFGRLVAHGIATTFFLYFFINTAMVMGLVPVVGVPLPLISYGGTAMLSLLVGWGLVMSAYIHRDTPISRRGMGDD</sequence>
<comment type="pathway">
    <text evidence="11">Cell wall biogenesis; peptidoglycan biosynthesis.</text>
</comment>
<dbReference type="OrthoDB" id="9768187at2"/>
<comment type="catalytic activity">
    <reaction evidence="11">
        <text>[GlcNAc-(1-&gt;4)-Mur2Ac(oyl-L-Ala-gamma-D-Glu-L-Lys-D-Ala-D-Ala)](n)-di-trans,octa-cis-undecaprenyl diphosphate + beta-D-GlcNAc-(1-&gt;4)-Mur2Ac(oyl-L-Ala-gamma-D-Glu-L-Lys-D-Ala-D-Ala)-di-trans,octa-cis-undecaprenyl diphosphate = [GlcNAc-(1-&gt;4)-Mur2Ac(oyl-L-Ala-gamma-D-Glu-L-Lys-D-Ala-D-Ala)](n+1)-di-trans,octa-cis-undecaprenyl diphosphate + di-trans,octa-cis-undecaprenyl diphosphate + H(+)</text>
        <dbReference type="Rhea" id="RHEA:23708"/>
        <dbReference type="Rhea" id="RHEA-COMP:9602"/>
        <dbReference type="Rhea" id="RHEA-COMP:9603"/>
        <dbReference type="ChEBI" id="CHEBI:15378"/>
        <dbReference type="ChEBI" id="CHEBI:58405"/>
        <dbReference type="ChEBI" id="CHEBI:60033"/>
        <dbReference type="ChEBI" id="CHEBI:78435"/>
        <dbReference type="EC" id="2.4.99.28"/>
    </reaction>
</comment>
<dbReference type="GO" id="GO:0005886">
    <property type="term" value="C:plasma membrane"/>
    <property type="evidence" value="ECO:0007669"/>
    <property type="project" value="UniProtKB-SubCell"/>
</dbReference>
<comment type="subcellular location">
    <subcellularLocation>
        <location evidence="11">Cell inner membrane</location>
        <topology evidence="11">Multi-pass membrane protein</topology>
    </subcellularLocation>
    <subcellularLocation>
        <location evidence="1">Membrane</location>
        <topology evidence="1">Multi-pass membrane protein</topology>
    </subcellularLocation>
</comment>
<dbReference type="GO" id="GO:0008360">
    <property type="term" value="P:regulation of cell shape"/>
    <property type="evidence" value="ECO:0007669"/>
    <property type="project" value="UniProtKB-KW"/>
</dbReference>
<dbReference type="EC" id="2.4.99.28" evidence="11"/>
<evidence type="ECO:0000256" key="2">
    <source>
        <dbReference type="ARBA" id="ARBA00022475"/>
    </source>
</evidence>
<evidence type="ECO:0000256" key="10">
    <source>
        <dbReference type="ARBA" id="ARBA00023316"/>
    </source>
</evidence>
<dbReference type="PROSITE" id="PS00428">
    <property type="entry name" value="FTSW_RODA_SPOVE"/>
    <property type="match status" value="1"/>
</dbReference>
<dbReference type="PANTHER" id="PTHR30474">
    <property type="entry name" value="CELL CYCLE PROTEIN"/>
    <property type="match status" value="1"/>
</dbReference>
<evidence type="ECO:0000256" key="6">
    <source>
        <dbReference type="ARBA" id="ARBA00022960"/>
    </source>
</evidence>
<dbReference type="GO" id="GO:0071555">
    <property type="term" value="P:cell wall organization"/>
    <property type="evidence" value="ECO:0007669"/>
    <property type="project" value="UniProtKB-KW"/>
</dbReference>
<organism evidence="12 13">
    <name type="scientific">Paramagnetospirillum magnetotacticum MS-1</name>
    <dbReference type="NCBI Taxonomy" id="272627"/>
    <lineage>
        <taxon>Bacteria</taxon>
        <taxon>Pseudomonadati</taxon>
        <taxon>Pseudomonadota</taxon>
        <taxon>Alphaproteobacteria</taxon>
        <taxon>Rhodospirillales</taxon>
        <taxon>Magnetospirillaceae</taxon>
        <taxon>Paramagnetospirillum</taxon>
    </lineage>
</organism>
<evidence type="ECO:0000256" key="1">
    <source>
        <dbReference type="ARBA" id="ARBA00004141"/>
    </source>
</evidence>
<evidence type="ECO:0000256" key="7">
    <source>
        <dbReference type="ARBA" id="ARBA00022984"/>
    </source>
</evidence>
<reference evidence="12 13" key="1">
    <citation type="submission" date="2015-01" db="EMBL/GenBank/DDBJ databases">
        <title>Genome Sequence of Magnetospirillum magnetotacticum Strain MS-1.</title>
        <authorList>
            <person name="Marinov G.K."/>
            <person name="Smalley M.D."/>
            <person name="DeSalvo G."/>
        </authorList>
    </citation>
    <scope>NUCLEOTIDE SEQUENCE [LARGE SCALE GENOMIC DNA]</scope>
    <source>
        <strain evidence="12 13">MS-1</strain>
    </source>
</reference>
<keyword evidence="5 11" id="KW-0812">Transmembrane</keyword>
<keyword evidence="7 11" id="KW-0573">Peptidoglycan synthesis</keyword>
<keyword evidence="13" id="KW-1185">Reference proteome</keyword>
<proteinExistence type="inferred from homology"/>
<feature type="transmembrane region" description="Helical" evidence="11">
    <location>
        <begin position="26"/>
        <end position="49"/>
    </location>
</feature>
<dbReference type="PANTHER" id="PTHR30474:SF1">
    <property type="entry name" value="PEPTIDOGLYCAN GLYCOSYLTRANSFERASE MRDB"/>
    <property type="match status" value="1"/>
</dbReference>
<comment type="function">
    <text evidence="11">Peptidoglycan polymerase that is essential for cell wall elongation.</text>
</comment>
<dbReference type="Proteomes" id="UP000031971">
    <property type="component" value="Unassembled WGS sequence"/>
</dbReference>
<dbReference type="STRING" id="272627.CCC_03327"/>
<dbReference type="GO" id="GO:0051301">
    <property type="term" value="P:cell division"/>
    <property type="evidence" value="ECO:0007669"/>
    <property type="project" value="InterPro"/>
</dbReference>
<evidence type="ECO:0000313" key="12">
    <source>
        <dbReference type="EMBL" id="KIM00725.1"/>
    </source>
</evidence>
<keyword evidence="8 11" id="KW-1133">Transmembrane helix</keyword>
<feature type="transmembrane region" description="Helical" evidence="11">
    <location>
        <begin position="151"/>
        <end position="168"/>
    </location>
</feature>
<dbReference type="InterPro" id="IPR011923">
    <property type="entry name" value="RodA/MrdB"/>
</dbReference>
<dbReference type="EMBL" id="JXSL01000009">
    <property type="protein sequence ID" value="KIM00725.1"/>
    <property type="molecule type" value="Genomic_DNA"/>
</dbReference>
<keyword evidence="2 11" id="KW-1003">Cell membrane</keyword>
<keyword evidence="11" id="KW-0997">Cell inner membrane</keyword>
<evidence type="ECO:0000256" key="5">
    <source>
        <dbReference type="ARBA" id="ARBA00022692"/>
    </source>
</evidence>
<name>A0A0C2YLP7_PARME</name>
<feature type="transmembrane region" description="Helical" evidence="11">
    <location>
        <begin position="284"/>
        <end position="305"/>
    </location>
</feature>
<dbReference type="RefSeq" id="WP_041039322.1">
    <property type="nucleotide sequence ID" value="NZ_JXSL01000009.1"/>
</dbReference>
<evidence type="ECO:0000256" key="8">
    <source>
        <dbReference type="ARBA" id="ARBA00022989"/>
    </source>
</evidence>
<dbReference type="InterPro" id="IPR018365">
    <property type="entry name" value="Cell_cycle_FtsW-rel_CS"/>
</dbReference>
<evidence type="ECO:0000256" key="3">
    <source>
        <dbReference type="ARBA" id="ARBA00022676"/>
    </source>
</evidence>
<dbReference type="GO" id="GO:0008955">
    <property type="term" value="F:peptidoglycan glycosyltransferase activity"/>
    <property type="evidence" value="ECO:0007669"/>
    <property type="project" value="UniProtKB-UniRule"/>
</dbReference>
<keyword evidence="4 11" id="KW-0808">Transferase</keyword>
<feature type="transmembrane region" description="Helical" evidence="11">
    <location>
        <begin position="350"/>
        <end position="373"/>
    </location>
</feature>
<feature type="transmembrane region" description="Helical" evidence="11">
    <location>
        <begin position="61"/>
        <end position="79"/>
    </location>
</feature>
<keyword evidence="9 11" id="KW-0472">Membrane</keyword>
<keyword evidence="6 11" id="KW-0133">Cell shape</keyword>
<dbReference type="GO" id="GO:0032153">
    <property type="term" value="C:cell division site"/>
    <property type="evidence" value="ECO:0007669"/>
    <property type="project" value="TreeGrafter"/>
</dbReference>
<keyword evidence="3 11" id="KW-0328">Glycosyltransferase</keyword>
<protein>
    <recommendedName>
        <fullName evidence="11">Peptidoglycan glycosyltransferase MrdB</fullName>
        <shortName evidence="11">PGT</shortName>
        <ecNumber evidence="11">2.4.99.28</ecNumber>
    </recommendedName>
    <alternativeName>
        <fullName evidence="11">Cell elongation protein RodA</fullName>
    </alternativeName>
    <alternativeName>
        <fullName evidence="11">Cell wall polymerase</fullName>
    </alternativeName>
    <alternativeName>
        <fullName evidence="11">Peptidoglycan polymerase</fullName>
        <shortName evidence="11">PG polymerase</shortName>
    </alternativeName>
</protein>
<dbReference type="Pfam" id="PF01098">
    <property type="entry name" value="FTSW_RODA_SPOVE"/>
    <property type="match status" value="1"/>
</dbReference>
<comment type="caution">
    <text evidence="12">The sequence shown here is derived from an EMBL/GenBank/DDBJ whole genome shotgun (WGS) entry which is preliminary data.</text>
</comment>
<feature type="transmembrane region" description="Helical" evidence="11">
    <location>
        <begin position="174"/>
        <end position="190"/>
    </location>
</feature>
<dbReference type="NCBIfam" id="TIGR02210">
    <property type="entry name" value="rodA_shape"/>
    <property type="match status" value="1"/>
</dbReference>
<accession>A0A0C2YLP7</accession>
<feature type="transmembrane region" description="Helical" evidence="11">
    <location>
        <begin position="118"/>
        <end position="139"/>
    </location>
</feature>
<comment type="similarity">
    <text evidence="11">Belongs to the SEDS family. MrdB/RodA subfamily.</text>
</comment>
<evidence type="ECO:0000256" key="11">
    <source>
        <dbReference type="HAMAP-Rule" id="MF_02079"/>
    </source>
</evidence>
<feature type="transmembrane region" description="Helical" evidence="11">
    <location>
        <begin position="197"/>
        <end position="215"/>
    </location>
</feature>
<feature type="transmembrane region" description="Helical" evidence="11">
    <location>
        <begin position="86"/>
        <end position="106"/>
    </location>
</feature>